<sequence>MGKGVFGRNVAVGCDYEKIGDGMRVCRTTLFLRVFIMLIRKIKIRAEMKPVKSMMR</sequence>
<protein>
    <submittedName>
        <fullName evidence="1">Uncharacterized protein</fullName>
    </submittedName>
</protein>
<keyword evidence="2" id="KW-1185">Reference proteome</keyword>
<gene>
    <name evidence="1" type="ORF">BPA01_43920</name>
</gene>
<dbReference type="EMBL" id="BJMH01000028">
    <property type="protein sequence ID" value="GEB34812.1"/>
    <property type="molecule type" value="Genomic_DNA"/>
</dbReference>
<dbReference type="AlphaFoldDB" id="A0A4Y3PJY7"/>
<proteinExistence type="predicted"/>
<evidence type="ECO:0000313" key="2">
    <source>
        <dbReference type="Proteomes" id="UP000316882"/>
    </source>
</evidence>
<accession>A0A4Y3PJY7</accession>
<comment type="caution">
    <text evidence="1">The sequence shown here is derived from an EMBL/GenBank/DDBJ whole genome shotgun (WGS) entry which is preliminary data.</text>
</comment>
<organism evidence="1 2">
    <name type="scientific">Brevibacillus parabrevis</name>
    <dbReference type="NCBI Taxonomy" id="54914"/>
    <lineage>
        <taxon>Bacteria</taxon>
        <taxon>Bacillati</taxon>
        <taxon>Bacillota</taxon>
        <taxon>Bacilli</taxon>
        <taxon>Bacillales</taxon>
        <taxon>Paenibacillaceae</taxon>
        <taxon>Brevibacillus</taxon>
    </lineage>
</organism>
<reference evidence="1 2" key="1">
    <citation type="submission" date="2019-06" db="EMBL/GenBank/DDBJ databases">
        <title>Whole genome shotgun sequence of Brevibacillus parabrevis NBRC 12334.</title>
        <authorList>
            <person name="Hosoyama A."/>
            <person name="Uohara A."/>
            <person name="Ohji S."/>
            <person name="Ichikawa N."/>
        </authorList>
    </citation>
    <scope>NUCLEOTIDE SEQUENCE [LARGE SCALE GENOMIC DNA]</scope>
    <source>
        <strain evidence="1 2">NBRC 12334</strain>
    </source>
</reference>
<evidence type="ECO:0000313" key="1">
    <source>
        <dbReference type="EMBL" id="GEB34812.1"/>
    </source>
</evidence>
<dbReference type="Proteomes" id="UP000316882">
    <property type="component" value="Unassembled WGS sequence"/>
</dbReference>
<name>A0A4Y3PJY7_BREPA</name>